<evidence type="ECO:0000313" key="2">
    <source>
        <dbReference type="Proteomes" id="UP000013827"/>
    </source>
</evidence>
<protein>
    <recommendedName>
        <fullName evidence="3">NADAR domain-containing protein</fullName>
    </recommendedName>
</protein>
<dbReference type="InterPro" id="IPR012816">
    <property type="entry name" value="NADAR"/>
</dbReference>
<dbReference type="CDD" id="cd15457">
    <property type="entry name" value="NADAR"/>
    <property type="match status" value="1"/>
</dbReference>
<dbReference type="InterPro" id="IPR037238">
    <property type="entry name" value="YbiA-like_sf"/>
</dbReference>
<dbReference type="Proteomes" id="UP000013827">
    <property type="component" value="Unassembled WGS sequence"/>
</dbReference>
<dbReference type="KEGG" id="ehx:EMIHUDRAFT_455974"/>
<dbReference type="GeneID" id="17278091"/>
<dbReference type="EnsemblProtists" id="EOD32818">
    <property type="protein sequence ID" value="EOD32818"/>
    <property type="gene ID" value="EMIHUDRAFT_455974"/>
</dbReference>
<dbReference type="Gene3D" id="1.10.357.40">
    <property type="entry name" value="YbiA-like"/>
    <property type="match status" value="1"/>
</dbReference>
<reference evidence="2" key="1">
    <citation type="journal article" date="2013" name="Nature">
        <title>Pan genome of the phytoplankton Emiliania underpins its global distribution.</title>
        <authorList>
            <person name="Read B.A."/>
            <person name="Kegel J."/>
            <person name="Klute M.J."/>
            <person name="Kuo A."/>
            <person name="Lefebvre S.C."/>
            <person name="Maumus F."/>
            <person name="Mayer C."/>
            <person name="Miller J."/>
            <person name="Monier A."/>
            <person name="Salamov A."/>
            <person name="Young J."/>
            <person name="Aguilar M."/>
            <person name="Claverie J.M."/>
            <person name="Frickenhaus S."/>
            <person name="Gonzalez K."/>
            <person name="Herman E.K."/>
            <person name="Lin Y.C."/>
            <person name="Napier J."/>
            <person name="Ogata H."/>
            <person name="Sarno A.F."/>
            <person name="Shmutz J."/>
            <person name="Schroeder D."/>
            <person name="de Vargas C."/>
            <person name="Verret F."/>
            <person name="von Dassow P."/>
            <person name="Valentin K."/>
            <person name="Van de Peer Y."/>
            <person name="Wheeler G."/>
            <person name="Dacks J.B."/>
            <person name="Delwiche C.F."/>
            <person name="Dyhrman S.T."/>
            <person name="Glockner G."/>
            <person name="John U."/>
            <person name="Richards T."/>
            <person name="Worden A.Z."/>
            <person name="Zhang X."/>
            <person name="Grigoriev I.V."/>
            <person name="Allen A.E."/>
            <person name="Bidle K."/>
            <person name="Borodovsky M."/>
            <person name="Bowler C."/>
            <person name="Brownlee C."/>
            <person name="Cock J.M."/>
            <person name="Elias M."/>
            <person name="Gladyshev V.N."/>
            <person name="Groth M."/>
            <person name="Guda C."/>
            <person name="Hadaegh A."/>
            <person name="Iglesias-Rodriguez M.D."/>
            <person name="Jenkins J."/>
            <person name="Jones B.M."/>
            <person name="Lawson T."/>
            <person name="Leese F."/>
            <person name="Lindquist E."/>
            <person name="Lobanov A."/>
            <person name="Lomsadze A."/>
            <person name="Malik S.B."/>
            <person name="Marsh M.E."/>
            <person name="Mackinder L."/>
            <person name="Mock T."/>
            <person name="Mueller-Roeber B."/>
            <person name="Pagarete A."/>
            <person name="Parker M."/>
            <person name="Probert I."/>
            <person name="Quesneville H."/>
            <person name="Raines C."/>
            <person name="Rensing S.A."/>
            <person name="Riano-Pachon D.M."/>
            <person name="Richier S."/>
            <person name="Rokitta S."/>
            <person name="Shiraiwa Y."/>
            <person name="Soanes D.M."/>
            <person name="van der Giezen M."/>
            <person name="Wahlund T.M."/>
            <person name="Williams B."/>
            <person name="Wilson W."/>
            <person name="Wolfe G."/>
            <person name="Wurch L.L."/>
        </authorList>
    </citation>
    <scope>NUCLEOTIDE SEQUENCE</scope>
</reference>
<dbReference type="PaxDb" id="2903-EOD32818"/>
<reference evidence="1" key="2">
    <citation type="submission" date="2024-10" db="UniProtKB">
        <authorList>
            <consortium name="EnsemblProtists"/>
        </authorList>
    </citation>
    <scope>IDENTIFICATION</scope>
</reference>
<name>A0A0D3KAN3_EMIH1</name>
<dbReference type="HOGENOM" id="CLU_629205_0_0_1"/>
<proteinExistence type="predicted"/>
<dbReference type="AlphaFoldDB" id="A0A0D3KAN3"/>
<evidence type="ECO:0000313" key="1">
    <source>
        <dbReference type="EnsemblProtists" id="EOD32818"/>
    </source>
</evidence>
<sequence>MSAVPPLDAVLSEPMIFLSAAQRQVVQRYQHLAALADRLPCWVPARTVADALGFDHSGIELALRLAGRPYVWATEFENVHSLWRYGEPNILVDGQRHACSEDYYQAQKTVPYDDGAWCARREGVMEVAVRAKLAADPALRTLLLATAPHPLLSLKADRVWGVDPRKGGDNLLARLWERLREELLHRGGGGRGSDAPARVAATGDGPLATMANGLPATTADGPPVLVAPGDEDAHALLCARVLPHLPPLVQQQIATGLRDREVALARVVGRDAHVPAGHVLVHGAPLPLAELHALAAAGGLDTCLAAWPLWREADGAAAAANAADEAGAAHGVLQREVGAVALALGSRAPPVAVRVRYRGREAAEVHVLPTLTGLQLKSKVIAELGLDGGFQHYYLKLNRAPFGARSRVAEHDGWCDGCVVELEDVGEGQAKAIGHT</sequence>
<organism evidence="1 2">
    <name type="scientific">Emiliania huxleyi (strain CCMP1516)</name>
    <dbReference type="NCBI Taxonomy" id="280463"/>
    <lineage>
        <taxon>Eukaryota</taxon>
        <taxon>Haptista</taxon>
        <taxon>Haptophyta</taxon>
        <taxon>Prymnesiophyceae</taxon>
        <taxon>Isochrysidales</taxon>
        <taxon>Noelaerhabdaceae</taxon>
        <taxon>Emiliania</taxon>
    </lineage>
</organism>
<dbReference type="RefSeq" id="XP_005785247.1">
    <property type="nucleotide sequence ID" value="XM_005785190.1"/>
</dbReference>
<keyword evidence="2" id="KW-1185">Reference proteome</keyword>
<accession>A0A0D3KAN3</accession>
<evidence type="ECO:0008006" key="3">
    <source>
        <dbReference type="Google" id="ProtNLM"/>
    </source>
</evidence>
<dbReference type="SUPFAM" id="SSF143990">
    <property type="entry name" value="YbiA-like"/>
    <property type="match status" value="1"/>
</dbReference>